<dbReference type="GeneID" id="98306991"/>
<dbReference type="SUPFAM" id="SSF53613">
    <property type="entry name" value="Ribokinase-like"/>
    <property type="match status" value="1"/>
</dbReference>
<feature type="binding site" evidence="12">
    <location>
        <position position="295"/>
    </location>
    <ligand>
        <name>K(+)</name>
        <dbReference type="ChEBI" id="CHEBI:29103"/>
    </ligand>
</feature>
<comment type="caution">
    <text evidence="12">Lacks conserved residue(s) required for the propagation of feature annotation.</text>
</comment>
<evidence type="ECO:0000256" key="5">
    <source>
        <dbReference type="ARBA" id="ARBA00022723"/>
    </source>
</evidence>
<comment type="activity regulation">
    <text evidence="12">Activated by a monovalent cation that binds near, but not in, the active site. The most likely occupant of the site in vivo is potassium. Ion binding induces a conformational change that may alter substrate affinity.</text>
</comment>
<feature type="binding site" evidence="12">
    <location>
        <begin position="223"/>
        <end position="228"/>
    </location>
    <ligand>
        <name>ATP</name>
        <dbReference type="ChEBI" id="CHEBI:30616"/>
    </ligand>
</feature>
<dbReference type="HAMAP" id="MF_01987">
    <property type="entry name" value="Ribokinase"/>
    <property type="match status" value="1"/>
</dbReference>
<dbReference type="InterPro" id="IPR002139">
    <property type="entry name" value="Ribo/fructo_kinase"/>
</dbReference>
<keyword evidence="15" id="KW-1185">Reference proteome</keyword>
<dbReference type="GO" id="GO:0019303">
    <property type="term" value="P:D-ribose catabolic process"/>
    <property type="evidence" value="ECO:0007669"/>
    <property type="project" value="UniProtKB-UniRule"/>
</dbReference>
<feature type="domain" description="Carbohydrate kinase PfkB" evidence="13">
    <location>
        <begin position="5"/>
        <end position="299"/>
    </location>
</feature>
<comment type="cofactor">
    <cofactor evidence="12">
        <name>Mg(2+)</name>
        <dbReference type="ChEBI" id="CHEBI:18420"/>
    </cofactor>
    <text evidence="12">Requires a divalent cation, most likely magnesium in vivo, as an electrophilic catalyst to aid phosphoryl group transfer. It is the chelate of the metal and the nucleotide that is the actual substrate.</text>
</comment>
<reference evidence="14 15" key="1">
    <citation type="journal article" date="2015" name="Genome Announc.">
        <title>Expanding the biotechnology potential of lactobacilli through comparative genomics of 213 strains and associated genera.</title>
        <authorList>
            <person name="Sun Z."/>
            <person name="Harris H.M."/>
            <person name="McCann A."/>
            <person name="Guo C."/>
            <person name="Argimon S."/>
            <person name="Zhang W."/>
            <person name="Yang X."/>
            <person name="Jeffery I.B."/>
            <person name="Cooney J.C."/>
            <person name="Kagawa T.F."/>
            <person name="Liu W."/>
            <person name="Song Y."/>
            <person name="Salvetti E."/>
            <person name="Wrobel A."/>
            <person name="Rasinkangas P."/>
            <person name="Parkhill J."/>
            <person name="Rea M.C."/>
            <person name="O'Sullivan O."/>
            <person name="Ritari J."/>
            <person name="Douillard F.P."/>
            <person name="Paul Ross R."/>
            <person name="Yang R."/>
            <person name="Briner A.E."/>
            <person name="Felis G.E."/>
            <person name="de Vos W.M."/>
            <person name="Barrangou R."/>
            <person name="Klaenhammer T.R."/>
            <person name="Caufield P.W."/>
            <person name="Cui Y."/>
            <person name="Zhang H."/>
            <person name="O'Toole P.W."/>
        </authorList>
    </citation>
    <scope>NUCLEOTIDE SEQUENCE [LARGE SCALE GENOMIC DNA]</scope>
    <source>
        <strain evidence="14 15">DSM 16230</strain>
    </source>
</reference>
<dbReference type="GO" id="GO:0005829">
    <property type="term" value="C:cytosol"/>
    <property type="evidence" value="ECO:0007669"/>
    <property type="project" value="TreeGrafter"/>
</dbReference>
<dbReference type="RefSeq" id="WP_056959420.1">
    <property type="nucleotide sequence ID" value="NZ_AZFQ01000006.1"/>
</dbReference>
<dbReference type="PRINTS" id="PR00990">
    <property type="entry name" value="RIBOKINASE"/>
</dbReference>
<protein>
    <recommendedName>
        <fullName evidence="3 12">Ribokinase</fullName>
        <shortName evidence="12">RK</shortName>
        <ecNumber evidence="2 12">2.7.1.15</ecNumber>
    </recommendedName>
</protein>
<evidence type="ECO:0000256" key="10">
    <source>
        <dbReference type="ARBA" id="ARBA00022958"/>
    </source>
</evidence>
<keyword evidence="6 12" id="KW-0547">Nucleotide-binding</keyword>
<comment type="subcellular location">
    <subcellularLocation>
        <location evidence="12">Cytoplasm</location>
    </subcellularLocation>
</comment>
<dbReference type="AlphaFoldDB" id="A0A0R1V9A4"/>
<dbReference type="UniPathway" id="UPA00916">
    <property type="reaction ID" value="UER00889"/>
</dbReference>
<keyword evidence="10 12" id="KW-0630">Potassium</keyword>
<feature type="binding site" evidence="12">
    <location>
        <position position="255"/>
    </location>
    <ligand>
        <name>substrate</name>
    </ligand>
</feature>
<dbReference type="PATRIC" id="fig|1423801.4.peg.878"/>
<dbReference type="EMBL" id="AZFQ01000006">
    <property type="protein sequence ID" value="KRM00555.1"/>
    <property type="molecule type" value="Genomic_DNA"/>
</dbReference>
<dbReference type="EC" id="2.7.1.15" evidence="2 12"/>
<evidence type="ECO:0000256" key="11">
    <source>
        <dbReference type="ARBA" id="ARBA00023277"/>
    </source>
</evidence>
<keyword evidence="5 12" id="KW-0479">Metal-binding</keyword>
<evidence type="ECO:0000256" key="4">
    <source>
        <dbReference type="ARBA" id="ARBA00022679"/>
    </source>
</evidence>
<comment type="catalytic activity">
    <reaction evidence="12">
        <text>D-ribose + ATP = D-ribose 5-phosphate + ADP + H(+)</text>
        <dbReference type="Rhea" id="RHEA:13697"/>
        <dbReference type="ChEBI" id="CHEBI:15378"/>
        <dbReference type="ChEBI" id="CHEBI:30616"/>
        <dbReference type="ChEBI" id="CHEBI:47013"/>
        <dbReference type="ChEBI" id="CHEBI:78346"/>
        <dbReference type="ChEBI" id="CHEBI:456216"/>
        <dbReference type="EC" id="2.7.1.15"/>
    </reaction>
</comment>
<evidence type="ECO:0000256" key="8">
    <source>
        <dbReference type="ARBA" id="ARBA00022840"/>
    </source>
</evidence>
<accession>A0A0R1V9A4</accession>
<keyword evidence="11 12" id="KW-0119">Carbohydrate metabolism</keyword>
<proteinExistence type="inferred from homology"/>
<name>A0A0R1V9A4_9LACO</name>
<keyword evidence="9 12" id="KW-0460">Magnesium</keyword>
<dbReference type="GO" id="GO:0004747">
    <property type="term" value="F:ribokinase activity"/>
    <property type="evidence" value="ECO:0007669"/>
    <property type="project" value="UniProtKB-UniRule"/>
</dbReference>
<feature type="active site" description="Proton acceptor" evidence="12">
    <location>
        <position position="255"/>
    </location>
</feature>
<keyword evidence="4 12" id="KW-0808">Transferase</keyword>
<comment type="subunit">
    <text evidence="12">Homodimer.</text>
</comment>
<gene>
    <name evidence="12" type="primary">rbsK</name>
    <name evidence="14" type="ORF">FD50_GL000865</name>
</gene>
<dbReference type="InterPro" id="IPR011877">
    <property type="entry name" value="Ribokinase"/>
</dbReference>
<dbReference type="GO" id="GO:0005524">
    <property type="term" value="F:ATP binding"/>
    <property type="evidence" value="ECO:0007669"/>
    <property type="project" value="UniProtKB-UniRule"/>
</dbReference>
<feature type="binding site" evidence="12">
    <location>
        <position position="187"/>
    </location>
    <ligand>
        <name>ATP</name>
        <dbReference type="ChEBI" id="CHEBI:30616"/>
    </ligand>
</feature>
<evidence type="ECO:0000313" key="15">
    <source>
        <dbReference type="Proteomes" id="UP000051166"/>
    </source>
</evidence>
<evidence type="ECO:0000256" key="9">
    <source>
        <dbReference type="ARBA" id="ARBA00022842"/>
    </source>
</evidence>
<feature type="binding site" evidence="12">
    <location>
        <begin position="14"/>
        <end position="16"/>
    </location>
    <ligand>
        <name>substrate</name>
    </ligand>
</feature>
<dbReference type="STRING" id="1423801.FD50_GL000865"/>
<sequence>MKNKKTVFFLGSINMDIILQVARLPKPGETMAMKDLKTAGGGKGANQAVAAARSEAATSFIGRVGADNYGETMLKLLQDNGVDCSNVKVDQAAITGQAFILLQDSGQNSIIINGGANQCLQPQDIVAASEQFQHATFAVSQFEVPLQRIEEFFRIAKKAGVATILNPAPAKKASAKLLQLTDLIVPNEVEAQELTGVVIKDEQTARQAALELVNKGIKNVIITLGSLGAYCQTPAFTGLIPAFKVEVVDTTGAGDTFIGALSSVLEHDFSNIEEAVRYASKAASLAVQHLGAIPSIPTRKQVLAK</sequence>
<dbReference type="OrthoDB" id="9775849at2"/>
<comment type="similarity">
    <text evidence="1">Belongs to the carbohydrate kinase pfkB family.</text>
</comment>
<dbReference type="PANTHER" id="PTHR10584">
    <property type="entry name" value="SUGAR KINASE"/>
    <property type="match status" value="1"/>
</dbReference>
<feature type="binding site" evidence="12">
    <location>
        <position position="289"/>
    </location>
    <ligand>
        <name>K(+)</name>
        <dbReference type="ChEBI" id="CHEBI:29103"/>
    </ligand>
</feature>
<feature type="binding site" evidence="12">
    <location>
        <position position="249"/>
    </location>
    <ligand>
        <name>K(+)</name>
        <dbReference type="ChEBI" id="CHEBI:29103"/>
    </ligand>
</feature>
<dbReference type="InterPro" id="IPR002173">
    <property type="entry name" value="Carboh/pur_kinase_PfkB_CS"/>
</dbReference>
<dbReference type="GO" id="GO:0046872">
    <property type="term" value="F:metal ion binding"/>
    <property type="evidence" value="ECO:0007669"/>
    <property type="project" value="UniProtKB-KW"/>
</dbReference>
<comment type="similarity">
    <text evidence="12">Belongs to the carbohydrate kinase PfkB family. Ribokinase subfamily.</text>
</comment>
<evidence type="ECO:0000259" key="13">
    <source>
        <dbReference type="Pfam" id="PF00294"/>
    </source>
</evidence>
<dbReference type="Pfam" id="PF00294">
    <property type="entry name" value="PfkB"/>
    <property type="match status" value="1"/>
</dbReference>
<evidence type="ECO:0000256" key="12">
    <source>
        <dbReference type="HAMAP-Rule" id="MF_01987"/>
    </source>
</evidence>
<comment type="caution">
    <text evidence="14">The sequence shown here is derived from an EMBL/GenBank/DDBJ whole genome shotgun (WGS) entry which is preliminary data.</text>
</comment>
<evidence type="ECO:0000256" key="6">
    <source>
        <dbReference type="ARBA" id="ARBA00022741"/>
    </source>
</evidence>
<dbReference type="PANTHER" id="PTHR10584:SF166">
    <property type="entry name" value="RIBOKINASE"/>
    <property type="match status" value="1"/>
</dbReference>
<keyword evidence="12" id="KW-0963">Cytoplasm</keyword>
<feature type="binding site" evidence="12">
    <location>
        <position position="143"/>
    </location>
    <ligand>
        <name>substrate</name>
    </ligand>
</feature>
<dbReference type="NCBIfam" id="TIGR02152">
    <property type="entry name" value="D_ribokin_bact"/>
    <property type="match status" value="1"/>
</dbReference>
<evidence type="ECO:0000256" key="3">
    <source>
        <dbReference type="ARBA" id="ARBA00016943"/>
    </source>
</evidence>
<keyword evidence="8 12" id="KW-0067">ATP-binding</keyword>
<dbReference type="PROSITE" id="PS00584">
    <property type="entry name" value="PFKB_KINASES_2"/>
    <property type="match status" value="1"/>
</dbReference>
<evidence type="ECO:0000256" key="2">
    <source>
        <dbReference type="ARBA" id="ARBA00012035"/>
    </source>
</evidence>
<evidence type="ECO:0000256" key="1">
    <source>
        <dbReference type="ARBA" id="ARBA00005380"/>
    </source>
</evidence>
<feature type="binding site" evidence="12">
    <location>
        <position position="251"/>
    </location>
    <ligand>
        <name>K(+)</name>
        <dbReference type="ChEBI" id="CHEBI:29103"/>
    </ligand>
</feature>
<organism evidence="14 15">
    <name type="scientific">Liquorilactobacillus satsumensis DSM 16230 = JCM 12392</name>
    <dbReference type="NCBI Taxonomy" id="1423801"/>
    <lineage>
        <taxon>Bacteria</taxon>
        <taxon>Bacillati</taxon>
        <taxon>Bacillota</taxon>
        <taxon>Bacilli</taxon>
        <taxon>Lactobacillales</taxon>
        <taxon>Lactobacillaceae</taxon>
        <taxon>Liquorilactobacillus</taxon>
    </lineage>
</organism>
<feature type="binding site" evidence="12">
    <location>
        <position position="291"/>
    </location>
    <ligand>
        <name>K(+)</name>
        <dbReference type="ChEBI" id="CHEBI:29103"/>
    </ligand>
</feature>
<dbReference type="Gene3D" id="3.40.1190.20">
    <property type="match status" value="1"/>
</dbReference>
<comment type="function">
    <text evidence="12">Catalyzes the phosphorylation of ribose at O-5 in a reaction requiring ATP and magnesium. The resulting D-ribose-5-phosphate can then be used either for sythesis of nucleotides, histidine, and tryptophan, or as a component of the pentose phosphate pathway.</text>
</comment>
<dbReference type="InterPro" id="IPR011611">
    <property type="entry name" value="PfkB_dom"/>
</dbReference>
<comment type="pathway">
    <text evidence="12">Carbohydrate metabolism; D-ribose degradation; D-ribose 5-phosphate from beta-D-ribopyranose: step 2/2.</text>
</comment>
<feature type="binding site" evidence="12">
    <location>
        <position position="286"/>
    </location>
    <ligand>
        <name>K(+)</name>
        <dbReference type="ChEBI" id="CHEBI:29103"/>
    </ligand>
</feature>
<keyword evidence="7 12" id="KW-0418">Kinase</keyword>
<dbReference type="CDD" id="cd01174">
    <property type="entry name" value="ribokinase"/>
    <property type="match status" value="1"/>
</dbReference>
<feature type="binding site" evidence="12">
    <location>
        <begin position="254"/>
        <end position="255"/>
    </location>
    <ligand>
        <name>ATP</name>
        <dbReference type="ChEBI" id="CHEBI:30616"/>
    </ligand>
</feature>
<feature type="binding site" evidence="12">
    <location>
        <begin position="42"/>
        <end position="46"/>
    </location>
    <ligand>
        <name>substrate</name>
    </ligand>
</feature>
<evidence type="ECO:0000313" key="14">
    <source>
        <dbReference type="EMBL" id="KRM00555.1"/>
    </source>
</evidence>
<dbReference type="InterPro" id="IPR029056">
    <property type="entry name" value="Ribokinase-like"/>
</dbReference>
<dbReference type="Proteomes" id="UP000051166">
    <property type="component" value="Unassembled WGS sequence"/>
</dbReference>
<evidence type="ECO:0000256" key="7">
    <source>
        <dbReference type="ARBA" id="ARBA00022777"/>
    </source>
</evidence>